<gene>
    <name evidence="3" type="ORF">F4X14_19015</name>
</gene>
<feature type="transmembrane region" description="Helical" evidence="2">
    <location>
        <begin position="12"/>
        <end position="33"/>
    </location>
</feature>
<dbReference type="EMBL" id="VXMH01000103">
    <property type="protein sequence ID" value="MYC97054.1"/>
    <property type="molecule type" value="Genomic_DNA"/>
</dbReference>
<evidence type="ECO:0000313" key="3">
    <source>
        <dbReference type="EMBL" id="MYC97054.1"/>
    </source>
</evidence>
<feature type="transmembrane region" description="Helical" evidence="2">
    <location>
        <begin position="45"/>
        <end position="65"/>
    </location>
</feature>
<keyword evidence="2" id="KW-1133">Transmembrane helix</keyword>
<evidence type="ECO:0000256" key="2">
    <source>
        <dbReference type="SAM" id="Phobius"/>
    </source>
</evidence>
<feature type="region of interest" description="Disordered" evidence="1">
    <location>
        <begin position="72"/>
        <end position="100"/>
    </location>
</feature>
<proteinExistence type="predicted"/>
<name>A0A6B1DBP2_9CHLR</name>
<protein>
    <submittedName>
        <fullName evidence="3">Uncharacterized protein</fullName>
    </submittedName>
</protein>
<feature type="compositionally biased region" description="Basic and acidic residues" evidence="1">
    <location>
        <begin position="90"/>
        <end position="100"/>
    </location>
</feature>
<reference evidence="3" key="1">
    <citation type="submission" date="2019-09" db="EMBL/GenBank/DDBJ databases">
        <title>Characterisation of the sponge microbiome using genome-centric metagenomics.</title>
        <authorList>
            <person name="Engelberts J.P."/>
            <person name="Robbins S.J."/>
            <person name="De Goeij J.M."/>
            <person name="Aranda M."/>
            <person name="Bell S.C."/>
            <person name="Webster N.S."/>
        </authorList>
    </citation>
    <scope>NUCLEOTIDE SEQUENCE</scope>
    <source>
        <strain evidence="3">SB0661_bin_32</strain>
    </source>
</reference>
<keyword evidence="2" id="KW-0812">Transmembrane</keyword>
<evidence type="ECO:0000256" key="1">
    <source>
        <dbReference type="SAM" id="MobiDB-lite"/>
    </source>
</evidence>
<keyword evidence="2" id="KW-0472">Membrane</keyword>
<sequence>MVTEDFRKYRLTTRAIVAGALMAVLSFALILIVFRPAQAELLENILLLIIGALSTNLGTAINGLFEKYEDQNQQAKGSEDRTVPAPIWRPDIDFPQERQQ</sequence>
<accession>A0A6B1DBP2</accession>
<dbReference type="AlphaFoldDB" id="A0A6B1DBP2"/>
<comment type="caution">
    <text evidence="3">The sequence shown here is derived from an EMBL/GenBank/DDBJ whole genome shotgun (WGS) entry which is preliminary data.</text>
</comment>
<organism evidence="3">
    <name type="scientific">Caldilineaceae bacterium SB0661_bin_32</name>
    <dbReference type="NCBI Taxonomy" id="2605255"/>
    <lineage>
        <taxon>Bacteria</taxon>
        <taxon>Bacillati</taxon>
        <taxon>Chloroflexota</taxon>
        <taxon>Caldilineae</taxon>
        <taxon>Caldilineales</taxon>
        <taxon>Caldilineaceae</taxon>
    </lineage>
</organism>